<name>A0A5B9P9K1_9BACT</name>
<evidence type="ECO:0000256" key="2">
    <source>
        <dbReference type="PIRSR" id="PIRSR000390-1"/>
    </source>
</evidence>
<keyword evidence="3 4" id="KW-0663">Pyridoxal phosphate</keyword>
<reference evidence="5 6" key="1">
    <citation type="submission" date="2019-08" db="EMBL/GenBank/DDBJ databases">
        <title>Deep-cultivation of Planctomycetes and their phenomic and genomic characterization uncovers novel biology.</title>
        <authorList>
            <person name="Wiegand S."/>
            <person name="Jogler M."/>
            <person name="Boedeker C."/>
            <person name="Pinto D."/>
            <person name="Vollmers J."/>
            <person name="Rivas-Marin E."/>
            <person name="Kohn T."/>
            <person name="Peeters S.H."/>
            <person name="Heuer A."/>
            <person name="Rast P."/>
            <person name="Oberbeckmann S."/>
            <person name="Bunk B."/>
            <person name="Jeske O."/>
            <person name="Meyerdierks A."/>
            <person name="Storesund J.E."/>
            <person name="Kallscheuer N."/>
            <person name="Luecker S."/>
            <person name="Lage O.M."/>
            <person name="Pohl T."/>
            <person name="Merkel B.J."/>
            <person name="Hornburger P."/>
            <person name="Mueller R.-W."/>
            <person name="Bruemmer F."/>
            <person name="Labrenz M."/>
            <person name="Spormann A.M."/>
            <person name="Op den Camp H."/>
            <person name="Overmann J."/>
            <person name="Amann R."/>
            <person name="Jetten M.S.M."/>
            <person name="Mascher T."/>
            <person name="Medema M.H."/>
            <person name="Devos D.P."/>
            <person name="Kaster A.-K."/>
            <person name="Ovreas L."/>
            <person name="Rohde M."/>
            <person name="Galperin M.Y."/>
            <person name="Jogler C."/>
        </authorList>
    </citation>
    <scope>NUCLEOTIDE SEQUENCE [LARGE SCALE GENOMIC DNA]</scope>
    <source>
        <strain evidence="5 6">FC18</strain>
    </source>
</reference>
<dbReference type="GO" id="GO:0008483">
    <property type="term" value="F:transaminase activity"/>
    <property type="evidence" value="ECO:0007669"/>
    <property type="project" value="UniProtKB-KW"/>
</dbReference>
<sequence length="431" mass="47492">MWIRKQIEIGWSDLLFALNVSFFSRLPDRRNALSLIAKIWPENDPVVSLSVRTGFDCMLQSVRWPTGSEVIMSGLTIPDMPRIVERNGFRVVPVDINEATMAPDVDAVARAITPYSKALVIAHLFGKRIPLEPFAELAKKHNLLLIEDCAQAFSAGDSGSSIANVSMFSFGPIKSSTALGGGILQIRDDEIRNRMRSIESTYPQHSNRKFGRRVLKYLGIKAASNRRCAGLLFSALRVAGYNPDRVVSSLARGFAGSDFFARIRQQPSTALLSLLARRLQSFDSLALNRRIAQANRLSYRLNNLRLAGSSSKVSESLATVDSSESTYWVTPVCTRDARSAQQLVAELSQHGFDATRRSSLSVVEPTRPAKSPAISATQITALPVASSIVDRMVFLPLCDGMQVSDLDQMARIANRVCSRSSQNVPSLLRFE</sequence>
<dbReference type="Gene3D" id="3.90.1150.10">
    <property type="entry name" value="Aspartate Aminotransferase, domain 1"/>
    <property type="match status" value="1"/>
</dbReference>
<accession>A0A5B9P9K1</accession>
<dbReference type="Pfam" id="PF01041">
    <property type="entry name" value="DegT_DnrJ_EryC1"/>
    <property type="match status" value="1"/>
</dbReference>
<dbReference type="SUPFAM" id="SSF53383">
    <property type="entry name" value="PLP-dependent transferases"/>
    <property type="match status" value="1"/>
</dbReference>
<evidence type="ECO:0000256" key="3">
    <source>
        <dbReference type="PIRSR" id="PIRSR000390-2"/>
    </source>
</evidence>
<evidence type="ECO:0000313" key="6">
    <source>
        <dbReference type="Proteomes" id="UP000322214"/>
    </source>
</evidence>
<comment type="similarity">
    <text evidence="1 4">Belongs to the DegT/DnrJ/EryC1 family.</text>
</comment>
<proteinExistence type="inferred from homology"/>
<dbReference type="GO" id="GO:0030170">
    <property type="term" value="F:pyridoxal phosphate binding"/>
    <property type="evidence" value="ECO:0007669"/>
    <property type="project" value="TreeGrafter"/>
</dbReference>
<feature type="modified residue" description="N6-(pyridoxal phosphate)lysine" evidence="3">
    <location>
        <position position="174"/>
    </location>
</feature>
<dbReference type="OrthoDB" id="9768668at2"/>
<protein>
    <submittedName>
        <fullName evidence="5">dTDP-3-amino-3,6-dideoxy-alpha-D-galactopyranose transaminase</fullName>
        <ecNumber evidence="5">2.6.1.90</ecNumber>
    </submittedName>
</protein>
<organism evidence="5 6">
    <name type="scientific">Mariniblastus fucicola</name>
    <dbReference type="NCBI Taxonomy" id="980251"/>
    <lineage>
        <taxon>Bacteria</taxon>
        <taxon>Pseudomonadati</taxon>
        <taxon>Planctomycetota</taxon>
        <taxon>Planctomycetia</taxon>
        <taxon>Pirellulales</taxon>
        <taxon>Pirellulaceae</taxon>
        <taxon>Mariniblastus</taxon>
    </lineage>
</organism>
<keyword evidence="5" id="KW-0808">Transferase</keyword>
<gene>
    <name evidence="5" type="primary">fdtB</name>
    <name evidence="5" type="ORF">MFFC18_19900</name>
</gene>
<dbReference type="InterPro" id="IPR015424">
    <property type="entry name" value="PyrdxlP-dep_Trfase"/>
</dbReference>
<evidence type="ECO:0000313" key="5">
    <source>
        <dbReference type="EMBL" id="QEG22129.1"/>
    </source>
</evidence>
<dbReference type="InterPro" id="IPR015422">
    <property type="entry name" value="PyrdxlP-dep_Trfase_small"/>
</dbReference>
<dbReference type="AlphaFoldDB" id="A0A5B9P9K1"/>
<dbReference type="PANTHER" id="PTHR30244:SF34">
    <property type="entry name" value="DTDP-4-AMINO-4,6-DIDEOXYGALACTOSE TRANSAMINASE"/>
    <property type="match status" value="1"/>
</dbReference>
<dbReference type="RefSeq" id="WP_075082234.1">
    <property type="nucleotide sequence ID" value="NZ_CP042912.1"/>
</dbReference>
<dbReference type="Proteomes" id="UP000322214">
    <property type="component" value="Chromosome"/>
</dbReference>
<feature type="active site" description="Proton acceptor" evidence="2">
    <location>
        <position position="174"/>
    </location>
</feature>
<evidence type="ECO:0000256" key="1">
    <source>
        <dbReference type="ARBA" id="ARBA00037999"/>
    </source>
</evidence>
<dbReference type="InterPro" id="IPR000653">
    <property type="entry name" value="DegT/StrS_aminotransferase"/>
</dbReference>
<evidence type="ECO:0000256" key="4">
    <source>
        <dbReference type="RuleBase" id="RU004508"/>
    </source>
</evidence>
<dbReference type="PANTHER" id="PTHR30244">
    <property type="entry name" value="TRANSAMINASE"/>
    <property type="match status" value="1"/>
</dbReference>
<dbReference type="PIRSF" id="PIRSF000390">
    <property type="entry name" value="PLP_StrS"/>
    <property type="match status" value="1"/>
</dbReference>
<dbReference type="GO" id="GO:0000271">
    <property type="term" value="P:polysaccharide biosynthetic process"/>
    <property type="evidence" value="ECO:0007669"/>
    <property type="project" value="TreeGrafter"/>
</dbReference>
<dbReference type="STRING" id="980251.GCA_001642875_03477"/>
<dbReference type="KEGG" id="mff:MFFC18_19900"/>
<dbReference type="EC" id="2.6.1.90" evidence="5"/>
<keyword evidence="6" id="KW-1185">Reference proteome</keyword>
<dbReference type="EMBL" id="CP042912">
    <property type="protein sequence ID" value="QEG22129.1"/>
    <property type="molecule type" value="Genomic_DNA"/>
</dbReference>
<dbReference type="Gene3D" id="3.40.640.10">
    <property type="entry name" value="Type I PLP-dependent aspartate aminotransferase-like (Major domain)"/>
    <property type="match status" value="1"/>
</dbReference>
<dbReference type="InterPro" id="IPR015421">
    <property type="entry name" value="PyrdxlP-dep_Trfase_major"/>
</dbReference>
<keyword evidence="5" id="KW-0032">Aminotransferase</keyword>